<dbReference type="AlphaFoldDB" id="A0AAF0WC73"/>
<evidence type="ECO:0000313" key="1">
    <source>
        <dbReference type="EMBL" id="WOG85360.1"/>
    </source>
</evidence>
<reference evidence="1" key="2">
    <citation type="submission" date="2022-03" db="EMBL/GenBank/DDBJ databases">
        <title>Draft title - Genomic analysis of global carrot germplasm unveils the trajectory of domestication and the origin of high carotenoid orange carrot.</title>
        <authorList>
            <person name="Iorizzo M."/>
            <person name="Ellison S."/>
            <person name="Senalik D."/>
            <person name="Macko-Podgorni A."/>
            <person name="Grzebelus D."/>
            <person name="Bostan H."/>
            <person name="Rolling W."/>
            <person name="Curaba J."/>
            <person name="Simon P."/>
        </authorList>
    </citation>
    <scope>NUCLEOTIDE SEQUENCE</scope>
    <source>
        <tissue evidence="1">Leaf</tissue>
    </source>
</reference>
<gene>
    <name evidence="1" type="ORF">DCAR_0104548</name>
</gene>
<organism evidence="1 2">
    <name type="scientific">Daucus carota subsp. sativus</name>
    <name type="common">Carrot</name>
    <dbReference type="NCBI Taxonomy" id="79200"/>
    <lineage>
        <taxon>Eukaryota</taxon>
        <taxon>Viridiplantae</taxon>
        <taxon>Streptophyta</taxon>
        <taxon>Embryophyta</taxon>
        <taxon>Tracheophyta</taxon>
        <taxon>Spermatophyta</taxon>
        <taxon>Magnoliopsida</taxon>
        <taxon>eudicotyledons</taxon>
        <taxon>Gunneridae</taxon>
        <taxon>Pentapetalae</taxon>
        <taxon>asterids</taxon>
        <taxon>campanulids</taxon>
        <taxon>Apiales</taxon>
        <taxon>Apiaceae</taxon>
        <taxon>Apioideae</taxon>
        <taxon>Scandiceae</taxon>
        <taxon>Daucinae</taxon>
        <taxon>Daucus</taxon>
        <taxon>Daucus sect. Daucus</taxon>
    </lineage>
</organism>
<evidence type="ECO:0000313" key="2">
    <source>
        <dbReference type="Proteomes" id="UP000077755"/>
    </source>
</evidence>
<keyword evidence="2" id="KW-1185">Reference proteome</keyword>
<protein>
    <submittedName>
        <fullName evidence="1">Uncharacterized protein</fullName>
    </submittedName>
</protein>
<reference evidence="1" key="1">
    <citation type="journal article" date="2016" name="Nat. Genet.">
        <title>A high-quality carrot genome assembly provides new insights into carotenoid accumulation and asterid genome evolution.</title>
        <authorList>
            <person name="Iorizzo M."/>
            <person name="Ellison S."/>
            <person name="Senalik D."/>
            <person name="Zeng P."/>
            <person name="Satapoomin P."/>
            <person name="Huang J."/>
            <person name="Bowman M."/>
            <person name="Iovene M."/>
            <person name="Sanseverino W."/>
            <person name="Cavagnaro P."/>
            <person name="Yildiz M."/>
            <person name="Macko-Podgorni A."/>
            <person name="Moranska E."/>
            <person name="Grzebelus E."/>
            <person name="Grzebelus D."/>
            <person name="Ashrafi H."/>
            <person name="Zheng Z."/>
            <person name="Cheng S."/>
            <person name="Spooner D."/>
            <person name="Van Deynze A."/>
            <person name="Simon P."/>
        </authorList>
    </citation>
    <scope>NUCLEOTIDE SEQUENCE</scope>
    <source>
        <tissue evidence="1">Leaf</tissue>
    </source>
</reference>
<name>A0AAF0WC73_DAUCS</name>
<proteinExistence type="predicted"/>
<sequence length="41" mass="4989">MDRPCIWSDFFQDWVLNFQELCDWRFLIFGNVVPVSFVNCT</sequence>
<dbReference type="EMBL" id="CP093343">
    <property type="protein sequence ID" value="WOG85360.1"/>
    <property type="molecule type" value="Genomic_DNA"/>
</dbReference>
<accession>A0AAF0WC73</accession>
<dbReference type="Proteomes" id="UP000077755">
    <property type="component" value="Chromosome 1"/>
</dbReference>